<feature type="transmembrane region" description="Helical" evidence="1">
    <location>
        <begin position="94"/>
        <end position="116"/>
    </location>
</feature>
<protein>
    <recommendedName>
        <fullName evidence="4">Competence protein ComEC</fullName>
    </recommendedName>
</protein>
<comment type="caution">
    <text evidence="2">The sequence shown here is derived from an EMBL/GenBank/DDBJ whole genome shotgun (WGS) entry which is preliminary data.</text>
</comment>
<feature type="transmembrane region" description="Helical" evidence="1">
    <location>
        <begin position="29"/>
        <end position="56"/>
    </location>
</feature>
<accession>A0ABV4AMW5</accession>
<organism evidence="2 3">
    <name type="scientific">Rhodanobacter humi</name>
    <dbReference type="NCBI Taxonomy" id="1888173"/>
    <lineage>
        <taxon>Bacteria</taxon>
        <taxon>Pseudomonadati</taxon>
        <taxon>Pseudomonadota</taxon>
        <taxon>Gammaproteobacteria</taxon>
        <taxon>Lysobacterales</taxon>
        <taxon>Rhodanobacteraceae</taxon>
        <taxon>Rhodanobacter</taxon>
    </lineage>
</organism>
<dbReference type="Proteomes" id="UP001562159">
    <property type="component" value="Unassembled WGS sequence"/>
</dbReference>
<keyword evidence="3" id="KW-1185">Reference proteome</keyword>
<keyword evidence="1" id="KW-0812">Transmembrane</keyword>
<evidence type="ECO:0000256" key="1">
    <source>
        <dbReference type="SAM" id="Phobius"/>
    </source>
</evidence>
<gene>
    <name evidence="2" type="ORF">AB7878_04770</name>
</gene>
<keyword evidence="1" id="KW-1133">Transmembrane helix</keyword>
<sequence length="264" mass="29554">MAAHVPQRAGVVRLSSLVPWRRCLTWLPALAWLLLLAVLPWWLDLPLLVACVLALLWRTGPLQAQARLLRQALRWGLPGLLLAVLRALGADALAWLLTLLAALAGFSLLMLLEYWLDRGRLDRGRRREPSSSATDEWPALALAPIGPAGAIIELQPPQWRSLEVGLTDPLGGELRWCDEAAQLADGSRLDGVEPRCDFAADGRWLVLPLTAQRGLLLLDRRRDRRHRLRGWQLAGWHEGQPWLSRDEEHVPLAIAHVLGHDEDD</sequence>
<dbReference type="EMBL" id="JBGBPY010000001">
    <property type="protein sequence ID" value="MEY2181720.1"/>
    <property type="molecule type" value="Genomic_DNA"/>
</dbReference>
<evidence type="ECO:0000313" key="2">
    <source>
        <dbReference type="EMBL" id="MEY2181720.1"/>
    </source>
</evidence>
<reference evidence="2 3" key="1">
    <citation type="submission" date="2024-07" db="EMBL/GenBank/DDBJ databases">
        <title>Molecular mechanisms and environmental adaptations of flagellar loss and biofilm growth of Rhodanobacter under environmental stress.</title>
        <authorList>
            <person name="Chen M."/>
        </authorList>
    </citation>
    <scope>NUCLEOTIDE SEQUENCE [LARGE SCALE GENOMIC DNA]</scope>
    <source>
        <strain evidence="2 3">RS22</strain>
    </source>
</reference>
<evidence type="ECO:0000313" key="3">
    <source>
        <dbReference type="Proteomes" id="UP001562159"/>
    </source>
</evidence>
<name>A0ABV4AMW5_9GAMM</name>
<evidence type="ECO:0008006" key="4">
    <source>
        <dbReference type="Google" id="ProtNLM"/>
    </source>
</evidence>
<keyword evidence="1" id="KW-0472">Membrane</keyword>
<proteinExistence type="predicted"/>